<protein>
    <recommendedName>
        <fullName evidence="3">COX assembly mitochondrial protein</fullName>
    </recommendedName>
</protein>
<evidence type="ECO:0000256" key="3">
    <source>
        <dbReference type="RuleBase" id="RU364104"/>
    </source>
</evidence>
<dbReference type="GO" id="GO:0005739">
    <property type="term" value="C:mitochondrion"/>
    <property type="evidence" value="ECO:0007669"/>
    <property type="project" value="UniProtKB-SubCell"/>
</dbReference>
<evidence type="ECO:0000313" key="4">
    <source>
        <dbReference type="EMBL" id="VVC28930.1"/>
    </source>
</evidence>
<dbReference type="AlphaFoldDB" id="A0A5E4M9P6"/>
<keyword evidence="2" id="KW-1015">Disulfide bond</keyword>
<evidence type="ECO:0000256" key="2">
    <source>
        <dbReference type="ARBA" id="ARBA00023157"/>
    </source>
</evidence>
<dbReference type="EMBL" id="CABPRJ010000485">
    <property type="protein sequence ID" value="VVC28930.1"/>
    <property type="molecule type" value="Genomic_DNA"/>
</dbReference>
<keyword evidence="3" id="KW-0496">Mitochondrion</keyword>
<comment type="similarity">
    <text evidence="1 3">Belongs to the CMC family.</text>
</comment>
<gene>
    <name evidence="4" type="ORF">CINCED_3A011528</name>
</gene>
<name>A0A5E4M9P6_9HEMI</name>
<dbReference type="OrthoDB" id="532630at2759"/>
<evidence type="ECO:0000256" key="1">
    <source>
        <dbReference type="ARBA" id="ARBA00007347"/>
    </source>
</evidence>
<proteinExistence type="inferred from homology"/>
<dbReference type="Proteomes" id="UP000325440">
    <property type="component" value="Unassembled WGS sequence"/>
</dbReference>
<evidence type="ECO:0000313" key="5">
    <source>
        <dbReference type="Proteomes" id="UP000325440"/>
    </source>
</evidence>
<accession>A0A5E4M9P6</accession>
<reference evidence="4 5" key="1">
    <citation type="submission" date="2019-08" db="EMBL/GenBank/DDBJ databases">
        <authorList>
            <person name="Alioto T."/>
            <person name="Alioto T."/>
            <person name="Gomez Garrido J."/>
        </authorList>
    </citation>
    <scope>NUCLEOTIDE SEQUENCE [LARGE SCALE GENOMIC DNA]</scope>
</reference>
<sequence>MHPDLSPHLHTDECNNLTMEFKNCSSEHYLLRFVGKCDKAYDRMVHCFHLERVAKRQSNYEKAMKHQELVRQRMREDMRSERQQSI</sequence>
<keyword evidence="5" id="KW-1185">Reference proteome</keyword>
<dbReference type="InterPro" id="IPR013892">
    <property type="entry name" value="Cyt_c_biogenesis_Cmc1-like"/>
</dbReference>
<organism evidence="4 5">
    <name type="scientific">Cinara cedri</name>
    <dbReference type="NCBI Taxonomy" id="506608"/>
    <lineage>
        <taxon>Eukaryota</taxon>
        <taxon>Metazoa</taxon>
        <taxon>Ecdysozoa</taxon>
        <taxon>Arthropoda</taxon>
        <taxon>Hexapoda</taxon>
        <taxon>Insecta</taxon>
        <taxon>Pterygota</taxon>
        <taxon>Neoptera</taxon>
        <taxon>Paraneoptera</taxon>
        <taxon>Hemiptera</taxon>
        <taxon>Sternorrhyncha</taxon>
        <taxon>Aphidomorpha</taxon>
        <taxon>Aphidoidea</taxon>
        <taxon>Aphididae</taxon>
        <taxon>Lachninae</taxon>
        <taxon>Cinara</taxon>
    </lineage>
</organism>
<comment type="subcellular location">
    <subcellularLocation>
        <location evidence="3">Mitochondrion</location>
    </subcellularLocation>
</comment>
<dbReference type="Pfam" id="PF08583">
    <property type="entry name" value="Cmc1"/>
    <property type="match status" value="1"/>
</dbReference>